<feature type="domain" description="TonB C-terminal" evidence="12">
    <location>
        <begin position="152"/>
        <end position="239"/>
    </location>
</feature>
<dbReference type="PRINTS" id="PR01374">
    <property type="entry name" value="TONBPROTEIN"/>
</dbReference>
<keyword evidence="7" id="KW-0653">Protein transport</keyword>
<feature type="transmembrane region" description="Helical" evidence="11">
    <location>
        <begin position="30"/>
        <end position="48"/>
    </location>
</feature>
<dbReference type="InterPro" id="IPR006260">
    <property type="entry name" value="TonB/TolA_C"/>
</dbReference>
<dbReference type="GO" id="GO:0055085">
    <property type="term" value="P:transmembrane transport"/>
    <property type="evidence" value="ECO:0007669"/>
    <property type="project" value="InterPro"/>
</dbReference>
<evidence type="ECO:0000256" key="9">
    <source>
        <dbReference type="ARBA" id="ARBA00023136"/>
    </source>
</evidence>
<dbReference type="InterPro" id="IPR003538">
    <property type="entry name" value="TonB"/>
</dbReference>
<dbReference type="PANTHER" id="PTHR33446">
    <property type="entry name" value="PROTEIN TONB-RELATED"/>
    <property type="match status" value="1"/>
</dbReference>
<comment type="caution">
    <text evidence="13">The sequence shown here is derived from an EMBL/GenBank/DDBJ whole genome shotgun (WGS) entry which is preliminary data.</text>
</comment>
<dbReference type="EMBL" id="VBOZ01000008">
    <property type="protein sequence ID" value="TMQ66617.1"/>
    <property type="molecule type" value="Genomic_DNA"/>
</dbReference>
<feature type="compositionally biased region" description="Pro residues" evidence="10">
    <location>
        <begin position="71"/>
        <end position="84"/>
    </location>
</feature>
<evidence type="ECO:0000256" key="5">
    <source>
        <dbReference type="ARBA" id="ARBA00022519"/>
    </source>
</evidence>
<gene>
    <name evidence="13" type="ORF">E6K79_01470</name>
</gene>
<evidence type="ECO:0000259" key="12">
    <source>
        <dbReference type="PROSITE" id="PS52015"/>
    </source>
</evidence>
<dbReference type="PANTHER" id="PTHR33446:SF2">
    <property type="entry name" value="PROTEIN TONB"/>
    <property type="match status" value="1"/>
</dbReference>
<evidence type="ECO:0000313" key="14">
    <source>
        <dbReference type="Proteomes" id="UP000317691"/>
    </source>
</evidence>
<accession>A0A538TSL9</accession>
<keyword evidence="3" id="KW-0813">Transport</keyword>
<dbReference type="Proteomes" id="UP000317691">
    <property type="component" value="Unassembled WGS sequence"/>
</dbReference>
<evidence type="ECO:0000256" key="1">
    <source>
        <dbReference type="ARBA" id="ARBA00004383"/>
    </source>
</evidence>
<dbReference type="SUPFAM" id="SSF74653">
    <property type="entry name" value="TolA/TonB C-terminal domain"/>
    <property type="match status" value="1"/>
</dbReference>
<dbReference type="GO" id="GO:0030288">
    <property type="term" value="C:outer membrane-bounded periplasmic space"/>
    <property type="evidence" value="ECO:0007669"/>
    <property type="project" value="InterPro"/>
</dbReference>
<protein>
    <submittedName>
        <fullName evidence="13">Energy transducer TonB</fullName>
    </submittedName>
</protein>
<evidence type="ECO:0000256" key="4">
    <source>
        <dbReference type="ARBA" id="ARBA00022475"/>
    </source>
</evidence>
<dbReference type="Pfam" id="PF03544">
    <property type="entry name" value="TonB_C"/>
    <property type="match status" value="1"/>
</dbReference>
<keyword evidence="5" id="KW-0997">Cell inner membrane</keyword>
<evidence type="ECO:0000256" key="2">
    <source>
        <dbReference type="ARBA" id="ARBA00006555"/>
    </source>
</evidence>
<dbReference type="PROSITE" id="PS52015">
    <property type="entry name" value="TONB_CTD"/>
    <property type="match status" value="1"/>
</dbReference>
<evidence type="ECO:0000313" key="13">
    <source>
        <dbReference type="EMBL" id="TMQ66617.1"/>
    </source>
</evidence>
<organism evidence="13 14">
    <name type="scientific">Eiseniibacteriota bacterium</name>
    <dbReference type="NCBI Taxonomy" id="2212470"/>
    <lineage>
        <taxon>Bacteria</taxon>
        <taxon>Candidatus Eiseniibacteriota</taxon>
    </lineage>
</organism>
<keyword evidence="8 11" id="KW-1133">Transmembrane helix</keyword>
<dbReference type="Gene3D" id="3.30.1150.10">
    <property type="match status" value="1"/>
</dbReference>
<evidence type="ECO:0000256" key="11">
    <source>
        <dbReference type="SAM" id="Phobius"/>
    </source>
</evidence>
<dbReference type="InterPro" id="IPR051045">
    <property type="entry name" value="TonB-dependent_transducer"/>
</dbReference>
<keyword evidence="4" id="KW-1003">Cell membrane</keyword>
<sequence>MTAATVPPPSWIPIGAPEIRANARRFFSRALAISGVGHLAVLGGVLWLQARSVETQPTWYKTAIHVMPVPPTDLPPPPVMPPSERPTTNPTDNGVFKPVQWDPPTLDNPSRNVKAIGNDTRREPPSSAPPPSGEPSGEPAVDGNPSEGAFVAFDQPPVPIYRPAPDYPDWAREQGIQGRVVLHVLVGRDGQVTRITVLRDVSGLTDAAREAIARWRFHPALSGRNPVAVWVEIPIEFKL</sequence>
<evidence type="ECO:0000256" key="8">
    <source>
        <dbReference type="ARBA" id="ARBA00022989"/>
    </source>
</evidence>
<evidence type="ECO:0000256" key="3">
    <source>
        <dbReference type="ARBA" id="ARBA00022448"/>
    </source>
</evidence>
<evidence type="ECO:0000256" key="6">
    <source>
        <dbReference type="ARBA" id="ARBA00022692"/>
    </source>
</evidence>
<dbReference type="AlphaFoldDB" id="A0A538TSL9"/>
<dbReference type="GO" id="GO:0015891">
    <property type="term" value="P:siderophore transport"/>
    <property type="evidence" value="ECO:0007669"/>
    <property type="project" value="InterPro"/>
</dbReference>
<evidence type="ECO:0000256" key="10">
    <source>
        <dbReference type="SAM" id="MobiDB-lite"/>
    </source>
</evidence>
<reference evidence="13 14" key="1">
    <citation type="journal article" date="2019" name="Nat. Microbiol.">
        <title>Mediterranean grassland soil C-N compound turnover is dependent on rainfall and depth, and is mediated by genomically divergent microorganisms.</title>
        <authorList>
            <person name="Diamond S."/>
            <person name="Andeer P.F."/>
            <person name="Li Z."/>
            <person name="Crits-Christoph A."/>
            <person name="Burstein D."/>
            <person name="Anantharaman K."/>
            <person name="Lane K.R."/>
            <person name="Thomas B.C."/>
            <person name="Pan C."/>
            <person name="Northen T.R."/>
            <person name="Banfield J.F."/>
        </authorList>
    </citation>
    <scope>NUCLEOTIDE SEQUENCE [LARGE SCALE GENOMIC DNA]</scope>
    <source>
        <strain evidence="13">WS_9</strain>
    </source>
</reference>
<dbReference type="NCBIfam" id="TIGR01352">
    <property type="entry name" value="tonB_Cterm"/>
    <property type="match status" value="1"/>
</dbReference>
<evidence type="ECO:0000256" key="7">
    <source>
        <dbReference type="ARBA" id="ARBA00022927"/>
    </source>
</evidence>
<dbReference type="GO" id="GO:0015031">
    <property type="term" value="P:protein transport"/>
    <property type="evidence" value="ECO:0007669"/>
    <property type="project" value="UniProtKB-KW"/>
</dbReference>
<dbReference type="GO" id="GO:0098797">
    <property type="term" value="C:plasma membrane protein complex"/>
    <property type="evidence" value="ECO:0007669"/>
    <property type="project" value="TreeGrafter"/>
</dbReference>
<comment type="similarity">
    <text evidence="2">Belongs to the TonB family.</text>
</comment>
<name>A0A538TSL9_UNCEI</name>
<feature type="region of interest" description="Disordered" evidence="10">
    <location>
        <begin position="71"/>
        <end position="156"/>
    </location>
</feature>
<dbReference type="GO" id="GO:0031992">
    <property type="term" value="F:energy transducer activity"/>
    <property type="evidence" value="ECO:0007669"/>
    <property type="project" value="InterPro"/>
</dbReference>
<comment type="subcellular location">
    <subcellularLocation>
        <location evidence="1">Cell inner membrane</location>
        <topology evidence="1">Single-pass membrane protein</topology>
        <orientation evidence="1">Periplasmic side</orientation>
    </subcellularLocation>
</comment>
<keyword evidence="9 11" id="KW-0472">Membrane</keyword>
<proteinExistence type="inferred from homology"/>
<dbReference type="InterPro" id="IPR037682">
    <property type="entry name" value="TonB_C"/>
</dbReference>
<keyword evidence="6 11" id="KW-0812">Transmembrane</keyword>